<organism evidence="2 3">
    <name type="scientific">Coemansia thaxteri</name>
    <dbReference type="NCBI Taxonomy" id="2663907"/>
    <lineage>
        <taxon>Eukaryota</taxon>
        <taxon>Fungi</taxon>
        <taxon>Fungi incertae sedis</taxon>
        <taxon>Zoopagomycota</taxon>
        <taxon>Kickxellomycotina</taxon>
        <taxon>Kickxellomycetes</taxon>
        <taxon>Kickxellales</taxon>
        <taxon>Kickxellaceae</taxon>
        <taxon>Coemansia</taxon>
    </lineage>
</organism>
<dbReference type="OrthoDB" id="5550083at2759"/>
<reference evidence="2" key="1">
    <citation type="submission" date="2022-07" db="EMBL/GenBank/DDBJ databases">
        <title>Phylogenomic reconstructions and comparative analyses of Kickxellomycotina fungi.</title>
        <authorList>
            <person name="Reynolds N.K."/>
            <person name="Stajich J.E."/>
            <person name="Barry K."/>
            <person name="Grigoriev I.V."/>
            <person name="Crous P."/>
            <person name="Smith M.E."/>
        </authorList>
    </citation>
    <scope>NUCLEOTIDE SEQUENCE</scope>
    <source>
        <strain evidence="2">IMI 214461</strain>
    </source>
</reference>
<evidence type="ECO:0000256" key="1">
    <source>
        <dbReference type="SAM" id="SignalP"/>
    </source>
</evidence>
<sequence length="105" mass="12157">MIPVLGIPERVLIAVLLLLSVALQVNGDFNLCNSEEWRPALKKAYIQQKNMPPPKSVSVKRVLEEELPKPYRILGPYAPYTRYRTHKRLTIYVDKNNMFQDVECS</sequence>
<feature type="signal peptide" evidence="1">
    <location>
        <begin position="1"/>
        <end position="27"/>
    </location>
</feature>
<dbReference type="Proteomes" id="UP001150907">
    <property type="component" value="Unassembled WGS sequence"/>
</dbReference>
<gene>
    <name evidence="2" type="ORF">H4R26_005412</name>
</gene>
<evidence type="ECO:0000313" key="3">
    <source>
        <dbReference type="Proteomes" id="UP001150907"/>
    </source>
</evidence>
<proteinExistence type="predicted"/>
<dbReference type="EMBL" id="JANBQF010000929">
    <property type="protein sequence ID" value="KAJ1998555.1"/>
    <property type="molecule type" value="Genomic_DNA"/>
</dbReference>
<evidence type="ECO:0000313" key="2">
    <source>
        <dbReference type="EMBL" id="KAJ1998555.1"/>
    </source>
</evidence>
<keyword evidence="3" id="KW-1185">Reference proteome</keyword>
<name>A0A9W8EFV9_9FUNG</name>
<comment type="caution">
    <text evidence="2">The sequence shown here is derived from an EMBL/GenBank/DDBJ whole genome shotgun (WGS) entry which is preliminary data.</text>
</comment>
<protein>
    <submittedName>
        <fullName evidence="2">Uncharacterized protein</fullName>
    </submittedName>
</protein>
<keyword evidence="1" id="KW-0732">Signal</keyword>
<accession>A0A9W8EFV9</accession>
<feature type="chain" id="PRO_5040733520" evidence="1">
    <location>
        <begin position="28"/>
        <end position="105"/>
    </location>
</feature>
<dbReference type="AlphaFoldDB" id="A0A9W8EFV9"/>